<dbReference type="InterPro" id="IPR011051">
    <property type="entry name" value="RmlC_Cupin_sf"/>
</dbReference>
<dbReference type="KEGG" id="pco:PHACADRAFT_260922"/>
<keyword evidence="3" id="KW-1185">Reference proteome</keyword>
<dbReference type="AlphaFoldDB" id="K5W067"/>
<dbReference type="HOGENOM" id="CLU_096188_0_0_1"/>
<dbReference type="CDD" id="cd02231">
    <property type="entry name" value="cupin_BLL6423-like"/>
    <property type="match status" value="1"/>
</dbReference>
<proteinExistence type="predicted"/>
<dbReference type="InterPro" id="IPR047142">
    <property type="entry name" value="OryJ/VirC-like"/>
</dbReference>
<dbReference type="InterPro" id="IPR013096">
    <property type="entry name" value="Cupin_2"/>
</dbReference>
<evidence type="ECO:0000313" key="3">
    <source>
        <dbReference type="Proteomes" id="UP000008370"/>
    </source>
</evidence>
<dbReference type="Proteomes" id="UP000008370">
    <property type="component" value="Unassembled WGS sequence"/>
</dbReference>
<dbReference type="InParanoid" id="K5W067"/>
<dbReference type="PANTHER" id="PTHR36156:SF2">
    <property type="entry name" value="CUPIN TYPE-2 DOMAIN-CONTAINING PROTEIN"/>
    <property type="match status" value="1"/>
</dbReference>
<dbReference type="GeneID" id="18917843"/>
<dbReference type="Gene3D" id="2.20.70.150">
    <property type="match status" value="1"/>
</dbReference>
<dbReference type="EMBL" id="JH930475">
    <property type="protein sequence ID" value="EKM52480.1"/>
    <property type="molecule type" value="Genomic_DNA"/>
</dbReference>
<evidence type="ECO:0000313" key="2">
    <source>
        <dbReference type="EMBL" id="EKM52480.1"/>
    </source>
</evidence>
<reference evidence="2 3" key="1">
    <citation type="journal article" date="2012" name="BMC Genomics">
        <title>Comparative genomics of the white-rot fungi, Phanerochaete carnosa and P. chrysosporium, to elucidate the genetic basis of the distinct wood types they colonize.</title>
        <authorList>
            <person name="Suzuki H."/>
            <person name="MacDonald J."/>
            <person name="Syed K."/>
            <person name="Salamov A."/>
            <person name="Hori C."/>
            <person name="Aerts A."/>
            <person name="Henrissat B."/>
            <person name="Wiebenga A."/>
            <person name="vanKuyk P.A."/>
            <person name="Barry K."/>
            <person name="Lindquist E."/>
            <person name="LaButti K."/>
            <person name="Lapidus A."/>
            <person name="Lucas S."/>
            <person name="Coutinho P."/>
            <person name="Gong Y."/>
            <person name="Samejima M."/>
            <person name="Mahadevan R."/>
            <person name="Abou-Zaid M."/>
            <person name="de Vries R.P."/>
            <person name="Igarashi K."/>
            <person name="Yadav J.S."/>
            <person name="Grigoriev I.V."/>
            <person name="Master E.R."/>
        </authorList>
    </citation>
    <scope>NUCLEOTIDE SEQUENCE [LARGE SCALE GENOMIC DNA]</scope>
    <source>
        <strain evidence="2 3">HHB-10118-sp</strain>
    </source>
</reference>
<dbReference type="Pfam" id="PF07883">
    <property type="entry name" value="Cupin_2"/>
    <property type="match status" value="1"/>
</dbReference>
<dbReference type="STRING" id="650164.K5W067"/>
<dbReference type="PANTHER" id="PTHR36156">
    <property type="entry name" value="SLR2101 PROTEIN"/>
    <property type="match status" value="1"/>
</dbReference>
<accession>K5W067</accession>
<sequence length="180" mass="19515">MSTTAAAGLPPVRRIITGHTSDGKAVFADDAPASSYPFAGSTTVFTDLYRSDGFPASNDGGFEDAVKHRDNGLVNPNGSVFRAVDVPPRTESVLHRTVTLDYGILMNGTLTLVLDDNKRAILKPGDVVVQRGTIHAWVNETDEWARAYFVLLPTNKVKAGEKELGMEFKPLPEEWKATVA</sequence>
<dbReference type="OrthoDB" id="5840532at2759"/>
<dbReference type="RefSeq" id="XP_007398824.1">
    <property type="nucleotide sequence ID" value="XM_007398762.1"/>
</dbReference>
<name>K5W067_PHACS</name>
<evidence type="ECO:0000259" key="1">
    <source>
        <dbReference type="Pfam" id="PF07883"/>
    </source>
</evidence>
<organism evidence="2 3">
    <name type="scientific">Phanerochaete carnosa (strain HHB-10118-sp)</name>
    <name type="common">White-rot fungus</name>
    <name type="synonym">Peniophora carnosa</name>
    <dbReference type="NCBI Taxonomy" id="650164"/>
    <lineage>
        <taxon>Eukaryota</taxon>
        <taxon>Fungi</taxon>
        <taxon>Dikarya</taxon>
        <taxon>Basidiomycota</taxon>
        <taxon>Agaricomycotina</taxon>
        <taxon>Agaricomycetes</taxon>
        <taxon>Polyporales</taxon>
        <taxon>Phanerochaetaceae</taxon>
        <taxon>Phanerochaete</taxon>
    </lineage>
</organism>
<gene>
    <name evidence="2" type="ORF">PHACADRAFT_260922</name>
</gene>
<dbReference type="SUPFAM" id="SSF51182">
    <property type="entry name" value="RmlC-like cupins"/>
    <property type="match status" value="1"/>
</dbReference>
<protein>
    <recommendedName>
        <fullName evidence="1">Cupin type-2 domain-containing protein</fullName>
    </recommendedName>
</protein>
<dbReference type="InterPro" id="IPR014710">
    <property type="entry name" value="RmlC-like_jellyroll"/>
</dbReference>
<feature type="domain" description="Cupin type-2" evidence="1">
    <location>
        <begin position="84"/>
        <end position="150"/>
    </location>
</feature>
<dbReference type="Gene3D" id="2.60.120.10">
    <property type="entry name" value="Jelly Rolls"/>
    <property type="match status" value="1"/>
</dbReference>